<evidence type="ECO:0000256" key="1">
    <source>
        <dbReference type="SAM" id="MobiDB-lite"/>
    </source>
</evidence>
<evidence type="ECO:0000313" key="3">
    <source>
        <dbReference type="Proteomes" id="UP000310636"/>
    </source>
</evidence>
<dbReference type="OrthoDB" id="9800814at2"/>
<proteinExistence type="predicted"/>
<keyword evidence="3" id="KW-1185">Reference proteome</keyword>
<protein>
    <submittedName>
        <fullName evidence="2">Uncharacterized protein</fullName>
    </submittedName>
</protein>
<gene>
    <name evidence="2" type="ORF">E6C55_26275</name>
</gene>
<name>A0A4S4BJ86_9BACL</name>
<reference evidence="2 3" key="1">
    <citation type="submission" date="2019-04" db="EMBL/GenBank/DDBJ databases">
        <title>Cohnella sp. nov. isolated from preserved vegetables.</title>
        <authorList>
            <person name="Lin S.-Y."/>
            <person name="Hung M.-H."/>
            <person name="Young C.-C."/>
        </authorList>
    </citation>
    <scope>NUCLEOTIDE SEQUENCE [LARGE SCALE GENOMIC DNA]</scope>
    <source>
        <strain evidence="2 3">CC-MHH1044</strain>
    </source>
</reference>
<sequence>MDNLRKNQSDDGTKGNEQGLRGSIQAIMRGEEATPELLLLDALLRAGKESPAPATRQAALATVIAASDDDGADALLAAGLLRAEGIRVSLGADQDGVRFAVLIGGEERRLGQVCLTDLTDNSRRAVGIEEAIYILEKYS</sequence>
<organism evidence="2 3">
    <name type="scientific">Cohnella fermenti</name>
    <dbReference type="NCBI Taxonomy" id="2565925"/>
    <lineage>
        <taxon>Bacteria</taxon>
        <taxon>Bacillati</taxon>
        <taxon>Bacillota</taxon>
        <taxon>Bacilli</taxon>
        <taxon>Bacillales</taxon>
        <taxon>Paenibacillaceae</taxon>
        <taxon>Cohnella</taxon>
    </lineage>
</organism>
<dbReference type="AlphaFoldDB" id="A0A4S4BJ86"/>
<feature type="compositionally biased region" description="Basic and acidic residues" evidence="1">
    <location>
        <begin position="1"/>
        <end position="14"/>
    </location>
</feature>
<dbReference type="Proteomes" id="UP000310636">
    <property type="component" value="Unassembled WGS sequence"/>
</dbReference>
<accession>A0A4S4BJ86</accession>
<dbReference type="RefSeq" id="WP_136372810.1">
    <property type="nucleotide sequence ID" value="NZ_SSOB01000044.1"/>
</dbReference>
<dbReference type="EMBL" id="SSOB01000044">
    <property type="protein sequence ID" value="THF74136.1"/>
    <property type="molecule type" value="Genomic_DNA"/>
</dbReference>
<evidence type="ECO:0000313" key="2">
    <source>
        <dbReference type="EMBL" id="THF74136.1"/>
    </source>
</evidence>
<dbReference type="SUPFAM" id="SSF52954">
    <property type="entry name" value="Class II aaRS ABD-related"/>
    <property type="match status" value="1"/>
</dbReference>
<feature type="region of interest" description="Disordered" evidence="1">
    <location>
        <begin position="1"/>
        <end position="20"/>
    </location>
</feature>
<comment type="caution">
    <text evidence="2">The sequence shown here is derived from an EMBL/GenBank/DDBJ whole genome shotgun (WGS) entry which is preliminary data.</text>
</comment>